<evidence type="ECO:0000313" key="15">
    <source>
        <dbReference type="EMBL" id="RGQ65772.1"/>
    </source>
</evidence>
<evidence type="ECO:0000256" key="2">
    <source>
        <dbReference type="ARBA" id="ARBA00022448"/>
    </source>
</evidence>
<dbReference type="SUPFAM" id="SSF53062">
    <property type="entry name" value="PTS system fructose IIA component-like"/>
    <property type="match status" value="1"/>
</dbReference>
<evidence type="ECO:0000313" key="11">
    <source>
        <dbReference type="EMBL" id="MDB8739580.1"/>
    </source>
</evidence>
<dbReference type="Proteomes" id="UP000286137">
    <property type="component" value="Unassembled WGS sequence"/>
</dbReference>
<dbReference type="Proteomes" id="UP001297422">
    <property type="component" value="Unassembled WGS sequence"/>
</dbReference>
<dbReference type="InterPro" id="IPR004701">
    <property type="entry name" value="PTS_EIIA_man-typ"/>
</dbReference>
<dbReference type="InterPro" id="IPR051471">
    <property type="entry name" value="Bacterial_PTS_sugar_comp"/>
</dbReference>
<dbReference type="EMBL" id="QRIA01000012">
    <property type="protein sequence ID" value="RHG18122.1"/>
    <property type="molecule type" value="Genomic_DNA"/>
</dbReference>
<feature type="domain" description="PTS EIIA type-4" evidence="8">
    <location>
        <begin position="1"/>
        <end position="124"/>
    </location>
</feature>
<dbReference type="EMBL" id="QRLN01000019">
    <property type="protein sequence ID" value="RHJ09538.1"/>
    <property type="molecule type" value="Genomic_DNA"/>
</dbReference>
<dbReference type="Proteomes" id="UP000285610">
    <property type="component" value="Unassembled WGS sequence"/>
</dbReference>
<evidence type="ECO:0000256" key="4">
    <source>
        <dbReference type="ARBA" id="ARBA00022597"/>
    </source>
</evidence>
<evidence type="ECO:0000256" key="1">
    <source>
        <dbReference type="ARBA" id="ARBA00004496"/>
    </source>
</evidence>
<dbReference type="CDD" id="cd00006">
    <property type="entry name" value="PTS_IIA_man"/>
    <property type="match status" value="1"/>
</dbReference>
<dbReference type="GeneID" id="57434873"/>
<evidence type="ECO:0000313" key="10">
    <source>
        <dbReference type="EMBL" id="MDB8686624.1"/>
    </source>
</evidence>
<dbReference type="RefSeq" id="WP_004841429.1">
    <property type="nucleotide sequence ID" value="NZ_AP031446.1"/>
</dbReference>
<dbReference type="EMBL" id="JAQMLR010000013">
    <property type="protein sequence ID" value="MDB8739580.1"/>
    <property type="molecule type" value="Genomic_DNA"/>
</dbReference>
<dbReference type="EMBL" id="JAQMLA010000018">
    <property type="protein sequence ID" value="MDB8686624.1"/>
    <property type="molecule type" value="Genomic_DNA"/>
</dbReference>
<dbReference type="GO" id="GO:0016301">
    <property type="term" value="F:kinase activity"/>
    <property type="evidence" value="ECO:0007669"/>
    <property type="project" value="UniProtKB-KW"/>
</dbReference>
<dbReference type="Proteomes" id="UP001296643">
    <property type="component" value="Unassembled WGS sequence"/>
</dbReference>
<accession>A0A2N5NRI6</accession>
<keyword evidence="6" id="KW-0598">Phosphotransferase system</keyword>
<evidence type="ECO:0000313" key="9">
    <source>
        <dbReference type="EMBL" id="MCB5493240.1"/>
    </source>
</evidence>
<keyword evidence="3" id="KW-0963">Cytoplasm</keyword>
<reference evidence="10" key="5">
    <citation type="submission" date="2023-01" db="EMBL/GenBank/DDBJ databases">
        <title>Human gut microbiome strain richness.</title>
        <authorList>
            <person name="Chen-Liaw A."/>
        </authorList>
    </citation>
    <scope>NUCLEOTIDE SEQUENCE</scope>
    <source>
        <strain evidence="11">1001217st1_A9_1001217B_191108</strain>
        <strain evidence="10">RTP21484st1_H11_RTP21484_190118</strain>
    </source>
</reference>
<dbReference type="GO" id="GO:0005737">
    <property type="term" value="C:cytoplasm"/>
    <property type="evidence" value="ECO:0007669"/>
    <property type="project" value="UniProtKB-SubCell"/>
</dbReference>
<keyword evidence="5" id="KW-0808">Transferase</keyword>
<reference evidence="12" key="3">
    <citation type="submission" date="2020-02" db="EMBL/GenBank/DDBJ databases">
        <authorList>
            <person name="Littmann E."/>
            <person name="Sorbara M."/>
        </authorList>
    </citation>
    <scope>NUCLEOTIDE SEQUENCE</scope>
    <source>
        <strain evidence="14">MSK.11.9</strain>
        <strain evidence="13">MSK.15.32</strain>
        <strain evidence="12">MSK.22.53</strain>
    </source>
</reference>
<evidence type="ECO:0000313" key="12">
    <source>
        <dbReference type="EMBL" id="NSI19571.1"/>
    </source>
</evidence>
<dbReference type="AlphaFoldDB" id="A0A2N5NRI6"/>
<dbReference type="Proteomes" id="UP000283992">
    <property type="component" value="Unassembled WGS sequence"/>
</dbReference>
<dbReference type="Proteomes" id="UP000285697">
    <property type="component" value="Unassembled WGS sequence"/>
</dbReference>
<keyword evidence="4 9" id="KW-0762">Sugar transport</keyword>
<evidence type="ECO:0000313" key="17">
    <source>
        <dbReference type="EMBL" id="RHG18122.1"/>
    </source>
</evidence>
<dbReference type="Proteomes" id="UP001212160">
    <property type="component" value="Unassembled WGS sequence"/>
</dbReference>
<evidence type="ECO:0000256" key="5">
    <source>
        <dbReference type="ARBA" id="ARBA00022679"/>
    </source>
</evidence>
<evidence type="ECO:0000313" key="25">
    <source>
        <dbReference type="Proteomes" id="UP001297422"/>
    </source>
</evidence>
<dbReference type="Proteomes" id="UP001296581">
    <property type="component" value="Unassembled WGS sequence"/>
</dbReference>
<dbReference type="Proteomes" id="UP001296580">
    <property type="component" value="Unassembled WGS sequence"/>
</dbReference>
<dbReference type="InterPro" id="IPR036662">
    <property type="entry name" value="PTS_EIIA_man-typ_sf"/>
</dbReference>
<reference evidence="12" key="2">
    <citation type="journal article" date="2020" name="Cell Host Microbe">
        <title>Functional and Genomic Variation between Human-Derived Isolates of Lachnospiraceae Reveals Inter- and Intra-Species Diversity.</title>
        <authorList>
            <person name="Sorbara M.T."/>
            <person name="Littmann E.R."/>
            <person name="Fontana E."/>
            <person name="Moody T.U."/>
            <person name="Kohout C.E."/>
            <person name="Gjonbalaj M."/>
            <person name="Eaton V."/>
            <person name="Seok R."/>
            <person name="Leiner I.M."/>
            <person name="Pamer E.G."/>
        </authorList>
    </citation>
    <scope>NUCLEOTIDE SEQUENCE</scope>
    <source>
        <strain evidence="14">MSK.11.9</strain>
        <strain evidence="13">MSK.15.32</strain>
        <strain evidence="12">MSK.22.53</strain>
    </source>
</reference>
<dbReference type="Proteomes" id="UP000284472">
    <property type="component" value="Unassembled WGS sequence"/>
</dbReference>
<dbReference type="PROSITE" id="PS51096">
    <property type="entry name" value="PTS_EIIA_TYPE_4"/>
    <property type="match status" value="1"/>
</dbReference>
<evidence type="ECO:0000313" key="22">
    <source>
        <dbReference type="Proteomes" id="UP000285610"/>
    </source>
</evidence>
<dbReference type="Proteomes" id="UP001211731">
    <property type="component" value="Unassembled WGS sequence"/>
</dbReference>
<dbReference type="InterPro" id="IPR033887">
    <property type="entry name" value="PTS_IIA_man"/>
</dbReference>
<dbReference type="PANTHER" id="PTHR33799">
    <property type="entry name" value="PTS PERMEASE-RELATED-RELATED"/>
    <property type="match status" value="1"/>
</dbReference>
<evidence type="ECO:0000256" key="3">
    <source>
        <dbReference type="ARBA" id="ARBA00022490"/>
    </source>
</evidence>
<keyword evidence="7" id="KW-0418">Kinase</keyword>
<dbReference type="Pfam" id="PF03610">
    <property type="entry name" value="EIIA-man"/>
    <property type="match status" value="1"/>
</dbReference>
<dbReference type="PANTHER" id="PTHR33799:SF1">
    <property type="entry name" value="PTS SYSTEM MANNOSE-SPECIFIC EIIAB COMPONENT-RELATED"/>
    <property type="match status" value="1"/>
</dbReference>
<evidence type="ECO:0000313" key="24">
    <source>
        <dbReference type="Proteomes" id="UP000286137"/>
    </source>
</evidence>
<dbReference type="EMBL" id="JAAIRY010000008">
    <property type="protein sequence ID" value="NSI64984.1"/>
    <property type="molecule type" value="Genomic_DNA"/>
</dbReference>
<evidence type="ECO:0000256" key="6">
    <source>
        <dbReference type="ARBA" id="ARBA00022683"/>
    </source>
</evidence>
<name>A0A2N5NRI6_MEDGN</name>
<evidence type="ECO:0000313" key="13">
    <source>
        <dbReference type="EMBL" id="NSI58305.1"/>
    </source>
</evidence>
<comment type="subcellular location">
    <subcellularLocation>
        <location evidence="1">Cytoplasm</location>
    </subcellularLocation>
</comment>
<organism evidence="9 25">
    <name type="scientific">Mediterraneibacter gnavus</name>
    <name type="common">Ruminococcus gnavus</name>
    <dbReference type="NCBI Taxonomy" id="33038"/>
    <lineage>
        <taxon>Bacteria</taxon>
        <taxon>Bacillati</taxon>
        <taxon>Bacillota</taxon>
        <taxon>Clostridia</taxon>
        <taxon>Lachnospirales</taxon>
        <taxon>Lachnospiraceae</taxon>
        <taxon>Mediterraneibacter</taxon>
    </lineage>
</organism>
<dbReference type="EMBL" id="QRTJ01000023">
    <property type="protein sequence ID" value="RGQ65772.1"/>
    <property type="molecule type" value="Genomic_DNA"/>
</dbReference>
<sequence>MIGIIVAGHGNFPTGIMSAVSLIAGNPEHIKAVDFVKGMSSQELKQKLEEQMEALGTSEILVMTDLLGGTPFNVASGIKTESGKSIKVLAGTNLAMAVEAIFSRELMGLEELAEIIRQSAKDGVEDFDSLGNDDEMIFEDGV</sequence>
<evidence type="ECO:0000313" key="21">
    <source>
        <dbReference type="Proteomes" id="UP000284472"/>
    </source>
</evidence>
<dbReference type="EMBL" id="QRQE01000018">
    <property type="protein sequence ID" value="RHM76290.1"/>
    <property type="molecule type" value="Genomic_DNA"/>
</dbReference>
<proteinExistence type="predicted"/>
<dbReference type="GO" id="GO:0009401">
    <property type="term" value="P:phosphoenolpyruvate-dependent sugar phosphotransferase system"/>
    <property type="evidence" value="ECO:0007669"/>
    <property type="project" value="UniProtKB-KW"/>
</dbReference>
<reference evidence="20 21" key="1">
    <citation type="submission" date="2018-08" db="EMBL/GenBank/DDBJ databases">
        <title>A genome reference for cultivated species of the human gut microbiota.</title>
        <authorList>
            <person name="Zou Y."/>
            <person name="Xue W."/>
            <person name="Luo G."/>
        </authorList>
    </citation>
    <scope>NUCLEOTIDE SEQUENCE [LARGE SCALE GENOMIC DNA]</scope>
    <source>
        <strain evidence="15 24">AF27-4BH</strain>
        <strain evidence="19 22">AF33-12</strain>
        <strain evidence="18 20">AM12-54</strain>
        <strain evidence="17 23">AM22-7AC</strain>
        <strain evidence="16 21">AM32-6</strain>
    </source>
</reference>
<reference evidence="9" key="4">
    <citation type="submission" date="2021-10" db="EMBL/GenBank/DDBJ databases">
        <title>Collection of gut derived symbiotic bacterial strains cultured from healthy donors.</title>
        <authorList>
            <person name="Lin H."/>
            <person name="Littmann E."/>
            <person name="Claire K."/>
            <person name="Pamer E."/>
        </authorList>
    </citation>
    <scope>NUCLEOTIDE SEQUENCE</scope>
    <source>
        <strain evidence="9">MSK.23.4</strain>
    </source>
</reference>
<evidence type="ECO:0000313" key="20">
    <source>
        <dbReference type="Proteomes" id="UP000283992"/>
    </source>
</evidence>
<evidence type="ECO:0000313" key="18">
    <source>
        <dbReference type="EMBL" id="RHJ09538.1"/>
    </source>
</evidence>
<evidence type="ECO:0000313" key="23">
    <source>
        <dbReference type="Proteomes" id="UP000285697"/>
    </source>
</evidence>
<dbReference type="EMBL" id="QSIR01000015">
    <property type="protein sequence ID" value="RHD05278.1"/>
    <property type="molecule type" value="Genomic_DNA"/>
</dbReference>
<dbReference type="GO" id="GO:0016020">
    <property type="term" value="C:membrane"/>
    <property type="evidence" value="ECO:0007669"/>
    <property type="project" value="InterPro"/>
</dbReference>
<evidence type="ECO:0000259" key="8">
    <source>
        <dbReference type="PROSITE" id="PS51096"/>
    </source>
</evidence>
<keyword evidence="2" id="KW-0813">Transport</keyword>
<dbReference type="EMBL" id="JAJBNC010000007">
    <property type="protein sequence ID" value="MCB5493240.1"/>
    <property type="molecule type" value="Genomic_DNA"/>
</dbReference>
<evidence type="ECO:0000313" key="14">
    <source>
        <dbReference type="EMBL" id="NSI64984.1"/>
    </source>
</evidence>
<comment type="caution">
    <text evidence="9">The sequence shown here is derived from an EMBL/GenBank/DDBJ whole genome shotgun (WGS) entry which is preliminary data.</text>
</comment>
<dbReference type="EMBL" id="JAAIRM010000014">
    <property type="protein sequence ID" value="NSI19571.1"/>
    <property type="molecule type" value="Genomic_DNA"/>
</dbReference>
<evidence type="ECO:0000313" key="19">
    <source>
        <dbReference type="EMBL" id="RHM76290.1"/>
    </source>
</evidence>
<dbReference type="Gene3D" id="3.40.50.510">
    <property type="entry name" value="Phosphotransferase system, mannose-type IIA component"/>
    <property type="match status" value="1"/>
</dbReference>
<evidence type="ECO:0000256" key="7">
    <source>
        <dbReference type="ARBA" id="ARBA00022777"/>
    </source>
</evidence>
<dbReference type="EMBL" id="JAAIRV010000012">
    <property type="protein sequence ID" value="NSI58305.1"/>
    <property type="molecule type" value="Genomic_DNA"/>
</dbReference>
<evidence type="ECO:0000313" key="16">
    <source>
        <dbReference type="EMBL" id="RHD05278.1"/>
    </source>
</evidence>
<dbReference type="STRING" id="33038.GCA_900067245_01209"/>
<gene>
    <name evidence="18" type="ORF">DW142_12380</name>
    <name evidence="17" type="ORF">DW270_10130</name>
    <name evidence="16" type="ORF">DW812_10805</name>
    <name evidence="15" type="ORF">DWY88_11285</name>
    <name evidence="19" type="ORF">DWZ50_08710</name>
    <name evidence="12" type="ORF">G4958_09450</name>
    <name evidence="14" type="ORF">G4981_06810</name>
    <name evidence="13" type="ORF">G4993_07790</name>
    <name evidence="9" type="ORF">LIQ10_05705</name>
    <name evidence="11" type="ORF">PNU63_12495</name>
    <name evidence="10" type="ORF">PNW85_08035</name>
</gene>
<protein>
    <submittedName>
        <fullName evidence="9">PTS sugar transporter subunit IIA</fullName>
    </submittedName>
</protein>